<evidence type="ECO:0000313" key="6">
    <source>
        <dbReference type="Proteomes" id="UP000553034"/>
    </source>
</evidence>
<evidence type="ECO:0000313" key="5">
    <source>
        <dbReference type="EMBL" id="MBB4119934.1"/>
    </source>
</evidence>
<keyword evidence="1 2" id="KW-0732">Signal</keyword>
<dbReference type="InterPro" id="IPR013783">
    <property type="entry name" value="Ig-like_fold"/>
</dbReference>
<feature type="signal peptide" evidence="2">
    <location>
        <begin position="1"/>
        <end position="19"/>
    </location>
</feature>
<proteinExistence type="predicted"/>
<dbReference type="EMBL" id="JACIFO010000012">
    <property type="protein sequence ID" value="MBB4119934.1"/>
    <property type="molecule type" value="Genomic_DNA"/>
</dbReference>
<evidence type="ECO:0000256" key="1">
    <source>
        <dbReference type="ARBA" id="ARBA00022729"/>
    </source>
</evidence>
<organism evidence="5 6">
    <name type="scientific">Mesonia hippocampi</name>
    <dbReference type="NCBI Taxonomy" id="1628250"/>
    <lineage>
        <taxon>Bacteria</taxon>
        <taxon>Pseudomonadati</taxon>
        <taxon>Bacteroidota</taxon>
        <taxon>Flavobacteriia</taxon>
        <taxon>Flavobacteriales</taxon>
        <taxon>Flavobacteriaceae</taxon>
        <taxon>Mesonia</taxon>
    </lineage>
</organism>
<dbReference type="InterPro" id="IPR036249">
    <property type="entry name" value="Thioredoxin-like_sf"/>
</dbReference>
<dbReference type="Pfam" id="PF18962">
    <property type="entry name" value="Por_Secre_tail"/>
    <property type="match status" value="1"/>
</dbReference>
<dbReference type="Gene3D" id="2.60.40.10">
    <property type="entry name" value="Immunoglobulins"/>
    <property type="match status" value="1"/>
</dbReference>
<gene>
    <name evidence="5" type="ORF">GGR32_002246</name>
</gene>
<feature type="domain" description="CARDB" evidence="3">
    <location>
        <begin position="182"/>
        <end position="258"/>
    </location>
</feature>
<accession>A0A840F0Z4</accession>
<reference evidence="5 6" key="1">
    <citation type="submission" date="2020-08" db="EMBL/GenBank/DDBJ databases">
        <title>Genomic Encyclopedia of Type Strains, Phase IV (KMG-IV): sequencing the most valuable type-strain genomes for metagenomic binning, comparative biology and taxonomic classification.</title>
        <authorList>
            <person name="Goeker M."/>
        </authorList>
    </citation>
    <scope>NUCLEOTIDE SEQUENCE [LARGE SCALE GENOMIC DNA]</scope>
    <source>
        <strain evidence="5 6">DSM 29568</strain>
    </source>
</reference>
<keyword evidence="6" id="KW-1185">Reference proteome</keyword>
<dbReference type="NCBIfam" id="TIGR04183">
    <property type="entry name" value="Por_Secre_tail"/>
    <property type="match status" value="1"/>
</dbReference>
<dbReference type="InterPro" id="IPR011635">
    <property type="entry name" value="CARDB"/>
</dbReference>
<dbReference type="RefSeq" id="WP_221403730.1">
    <property type="nucleotide sequence ID" value="NZ_JACIFO010000012.1"/>
</dbReference>
<dbReference type="Gene3D" id="2.60.120.260">
    <property type="entry name" value="Galactose-binding domain-like"/>
    <property type="match status" value="1"/>
</dbReference>
<dbReference type="InterPro" id="IPR026444">
    <property type="entry name" value="Secre_tail"/>
</dbReference>
<dbReference type="SUPFAM" id="SSF52833">
    <property type="entry name" value="Thioredoxin-like"/>
    <property type="match status" value="1"/>
</dbReference>
<comment type="caution">
    <text evidence="5">The sequence shown here is derived from an EMBL/GenBank/DDBJ whole genome shotgun (WGS) entry which is preliminary data.</text>
</comment>
<dbReference type="Pfam" id="PF07705">
    <property type="entry name" value="CARDB"/>
    <property type="match status" value="1"/>
</dbReference>
<name>A0A840F0Z4_9FLAO</name>
<evidence type="ECO:0000256" key="2">
    <source>
        <dbReference type="SAM" id="SignalP"/>
    </source>
</evidence>
<feature type="domain" description="Secretion system C-terminal sorting" evidence="4">
    <location>
        <begin position="523"/>
        <end position="593"/>
    </location>
</feature>
<evidence type="ECO:0008006" key="7">
    <source>
        <dbReference type="Google" id="ProtNLM"/>
    </source>
</evidence>
<evidence type="ECO:0000259" key="4">
    <source>
        <dbReference type="Pfam" id="PF18962"/>
    </source>
</evidence>
<evidence type="ECO:0000259" key="3">
    <source>
        <dbReference type="Pfam" id="PF07705"/>
    </source>
</evidence>
<feature type="chain" id="PRO_5032452932" description="Secretion system C-terminal sorting domain-containing protein" evidence="2">
    <location>
        <begin position="20"/>
        <end position="594"/>
    </location>
</feature>
<sequence length="594" mass="64833">MSSLLTILFTSFMSSQVFFEDFGNNTTGNFTENQISGNLNWTTTPLPTADNNIAIYFGSTTAELDAESALETPSLDLSQANSFALTFTALMNANGTNVNELHVEISPDNGTNWYNLQSYTSEITVGGGSELTEKKIIINQHLSTTAKVRFRAINKQGYVVVLGKTLLLEAYTNDAELVEITTTKFHVANDAVNIKSNIKNTGTDPITSLELNWEIDGANTQTQNITGLNIQPGDTQEVTHTNTWTATAGEHTLNVLISKVNNSSALGGYYTVELDKNLNVATNSTTNTPILERFTSSTCGPCAAFNDAVYNDFHAQRSNEYVYIAYHVNWPGSGDPYQTAAANNRASQFYGATGVPALFVGGKLSNWDNAVTWGDVITIVGDDLDRELAKNAFFEFTSADATITPNNDVVINLDITPYLTGNYTIRAAVYEKETTGNVGSNQETEFTNVMMKLMPEATNFSADTPIQKTISASMANTFVEEWDDLEVIAFIQDDSSKEIMQAIQITNVTLSNDKLVKENALNIYPNPASEMVTITTSEAGSLEIFDITGKLVKNNINLSNGDNAININTLSKGVYILKITSENKNSYSEKLIIK</sequence>
<dbReference type="AlphaFoldDB" id="A0A840F0Z4"/>
<protein>
    <recommendedName>
        <fullName evidence="7">Secretion system C-terminal sorting domain-containing protein</fullName>
    </recommendedName>
</protein>
<dbReference type="Proteomes" id="UP000553034">
    <property type="component" value="Unassembled WGS sequence"/>
</dbReference>